<dbReference type="EC" id="6.3.4.15" evidence="3"/>
<proteinExistence type="predicted"/>
<name>A0A0G9K4Z6_9BACT</name>
<dbReference type="NCBIfam" id="NF006294">
    <property type="entry name" value="PRK08477.1"/>
    <property type="match status" value="1"/>
</dbReference>
<dbReference type="PANTHER" id="PTHR12835">
    <property type="entry name" value="BIOTIN PROTEIN LIGASE"/>
    <property type="match status" value="1"/>
</dbReference>
<dbReference type="GO" id="GO:0005737">
    <property type="term" value="C:cytoplasm"/>
    <property type="evidence" value="ECO:0007669"/>
    <property type="project" value="TreeGrafter"/>
</dbReference>
<dbReference type="NCBIfam" id="TIGR00121">
    <property type="entry name" value="birA_ligase"/>
    <property type="match status" value="1"/>
</dbReference>
<evidence type="ECO:0000256" key="1">
    <source>
        <dbReference type="ARBA" id="ARBA00022598"/>
    </source>
</evidence>
<organism evidence="3 4">
    <name type="scientific">Aliarcobacter butzleri L348</name>
    <dbReference type="NCBI Taxonomy" id="1447256"/>
    <lineage>
        <taxon>Bacteria</taxon>
        <taxon>Pseudomonadati</taxon>
        <taxon>Campylobacterota</taxon>
        <taxon>Epsilonproteobacteria</taxon>
        <taxon>Campylobacterales</taxon>
        <taxon>Arcobacteraceae</taxon>
        <taxon>Aliarcobacter</taxon>
    </lineage>
</organism>
<gene>
    <name evidence="3" type="ORF">AA20_03200</name>
</gene>
<dbReference type="SUPFAM" id="SSF55681">
    <property type="entry name" value="Class II aaRS and biotin synthetases"/>
    <property type="match status" value="1"/>
</dbReference>
<dbReference type="PANTHER" id="PTHR12835:SF5">
    <property type="entry name" value="BIOTIN--PROTEIN LIGASE"/>
    <property type="match status" value="1"/>
</dbReference>
<keyword evidence="1 3" id="KW-0436">Ligase</keyword>
<accession>A0A0G9K4Z6</accession>
<evidence type="ECO:0000313" key="3">
    <source>
        <dbReference type="EMBL" id="KLE01566.1"/>
    </source>
</evidence>
<dbReference type="RefSeq" id="WP_046996340.1">
    <property type="nucleotide sequence ID" value="NZ_JAIQ01000065.1"/>
</dbReference>
<dbReference type="InterPro" id="IPR004408">
    <property type="entry name" value="Biotin_CoA_COase_ligase"/>
</dbReference>
<dbReference type="PROSITE" id="PS51733">
    <property type="entry name" value="BPL_LPL_CATALYTIC"/>
    <property type="match status" value="1"/>
</dbReference>
<comment type="caution">
    <text evidence="3">The sequence shown here is derived from an EMBL/GenBank/DDBJ whole genome shotgun (WGS) entry which is preliminary data.</text>
</comment>
<dbReference type="EMBL" id="JAIQ01000065">
    <property type="protein sequence ID" value="KLE01566.1"/>
    <property type="molecule type" value="Genomic_DNA"/>
</dbReference>
<dbReference type="PATRIC" id="fig|1447256.3.peg.617"/>
<evidence type="ECO:0000313" key="4">
    <source>
        <dbReference type="Proteomes" id="UP000035514"/>
    </source>
</evidence>
<evidence type="ECO:0000259" key="2">
    <source>
        <dbReference type="PROSITE" id="PS51733"/>
    </source>
</evidence>
<dbReference type="InterPro" id="IPR045864">
    <property type="entry name" value="aa-tRNA-synth_II/BPL/LPL"/>
</dbReference>
<sequence length="211" mass="24518">MKIIRLDEVDSTHKYLKEYILKNEYTSPLCIVTDLQTQGIGSRGNSWIGKKGNLFFSFALDINSLPKDLPLQSTSIYFTYILKNILKNLGSQVWIKWPNDFYIENKKIGGTITSMSKNLIFCGIGLNLLDVEKEYEKLDIKIDVDEVLKNYFFEIEKKISWKQIFSDFKIEFEKSKKFQTTIDNQKISLESAILNDDGSIQINNKKVFSLR</sequence>
<reference evidence="3 4" key="1">
    <citation type="submission" date="2014-01" db="EMBL/GenBank/DDBJ databases">
        <title>Development of a Comparative Genomic Fingerprinting Assay for High Resolution Genotyping of Arcobacter butzleri.</title>
        <authorList>
            <person name="Webb A.L."/>
            <person name="Inglis G.D."/>
            <person name="Kruczkiewicz P."/>
            <person name="Selinger L.B."/>
            <person name="Taboada E.N."/>
        </authorList>
    </citation>
    <scope>NUCLEOTIDE SEQUENCE [LARGE SCALE GENOMIC DNA]</scope>
    <source>
        <strain evidence="3 4">L348</strain>
    </source>
</reference>
<dbReference type="AlphaFoldDB" id="A0A0G9K4Z6"/>
<dbReference type="GO" id="GO:0004077">
    <property type="term" value="F:biotin--[biotin carboxyl-carrier protein] ligase activity"/>
    <property type="evidence" value="ECO:0007669"/>
    <property type="project" value="UniProtKB-EC"/>
</dbReference>
<dbReference type="Proteomes" id="UP000035514">
    <property type="component" value="Unassembled WGS sequence"/>
</dbReference>
<dbReference type="Gene3D" id="3.30.930.10">
    <property type="entry name" value="Bira Bifunctional Protein, Domain 2"/>
    <property type="match status" value="1"/>
</dbReference>
<dbReference type="InterPro" id="IPR004143">
    <property type="entry name" value="BPL_LPL_catalytic"/>
</dbReference>
<dbReference type="Pfam" id="PF03099">
    <property type="entry name" value="BPL_LplA_LipB"/>
    <property type="match status" value="1"/>
</dbReference>
<feature type="domain" description="BPL/LPL catalytic" evidence="2">
    <location>
        <begin position="1"/>
        <end position="180"/>
    </location>
</feature>
<protein>
    <submittedName>
        <fullName evidence="3">Biotin--protein ligase</fullName>
        <ecNumber evidence="3">6.3.4.15</ecNumber>
    </submittedName>
</protein>